<sequence>MKVTDIIIVMFLTVVINIITPTRLPRISKSLKAAFSYNTARGFASSVFFRNQKTLRINDTLDTASEEFVFQTLLGFWPPSDENIC</sequence>
<evidence type="ECO:0000313" key="3">
    <source>
        <dbReference type="Proteomes" id="UP000886653"/>
    </source>
</evidence>
<accession>A0A9P6TI25</accession>
<protein>
    <submittedName>
        <fullName evidence="2">Uncharacterized protein</fullName>
    </submittedName>
</protein>
<evidence type="ECO:0000313" key="2">
    <source>
        <dbReference type="EMBL" id="KAG0151373.1"/>
    </source>
</evidence>
<gene>
    <name evidence="2" type="ORF">CROQUDRAFT_540349</name>
</gene>
<keyword evidence="1" id="KW-0812">Transmembrane</keyword>
<comment type="caution">
    <text evidence="2">The sequence shown here is derived from an EMBL/GenBank/DDBJ whole genome shotgun (WGS) entry which is preliminary data.</text>
</comment>
<keyword evidence="1" id="KW-1133">Transmembrane helix</keyword>
<dbReference type="Proteomes" id="UP000886653">
    <property type="component" value="Unassembled WGS sequence"/>
</dbReference>
<feature type="transmembrane region" description="Helical" evidence="1">
    <location>
        <begin position="6"/>
        <end position="24"/>
    </location>
</feature>
<keyword evidence="1" id="KW-0472">Membrane</keyword>
<keyword evidence="3" id="KW-1185">Reference proteome</keyword>
<proteinExistence type="predicted"/>
<dbReference type="EMBL" id="MU167213">
    <property type="protein sequence ID" value="KAG0151373.1"/>
    <property type="molecule type" value="Genomic_DNA"/>
</dbReference>
<dbReference type="AlphaFoldDB" id="A0A9P6TI25"/>
<reference evidence="2" key="1">
    <citation type="submission" date="2013-11" db="EMBL/GenBank/DDBJ databases">
        <title>Genome sequence of the fusiform rust pathogen reveals effectors for host alternation and coevolution with pine.</title>
        <authorList>
            <consortium name="DOE Joint Genome Institute"/>
            <person name="Smith K."/>
            <person name="Pendleton A."/>
            <person name="Kubisiak T."/>
            <person name="Anderson C."/>
            <person name="Salamov A."/>
            <person name="Aerts A."/>
            <person name="Riley R."/>
            <person name="Clum A."/>
            <person name="Lindquist E."/>
            <person name="Ence D."/>
            <person name="Campbell M."/>
            <person name="Kronenberg Z."/>
            <person name="Feau N."/>
            <person name="Dhillon B."/>
            <person name="Hamelin R."/>
            <person name="Burleigh J."/>
            <person name="Smith J."/>
            <person name="Yandell M."/>
            <person name="Nelson C."/>
            <person name="Grigoriev I."/>
            <person name="Davis J."/>
        </authorList>
    </citation>
    <scope>NUCLEOTIDE SEQUENCE</scope>
    <source>
        <strain evidence="2">G11</strain>
    </source>
</reference>
<name>A0A9P6TI25_9BASI</name>
<evidence type="ECO:0000256" key="1">
    <source>
        <dbReference type="SAM" id="Phobius"/>
    </source>
</evidence>
<organism evidence="2 3">
    <name type="scientific">Cronartium quercuum f. sp. fusiforme G11</name>
    <dbReference type="NCBI Taxonomy" id="708437"/>
    <lineage>
        <taxon>Eukaryota</taxon>
        <taxon>Fungi</taxon>
        <taxon>Dikarya</taxon>
        <taxon>Basidiomycota</taxon>
        <taxon>Pucciniomycotina</taxon>
        <taxon>Pucciniomycetes</taxon>
        <taxon>Pucciniales</taxon>
        <taxon>Coleosporiaceae</taxon>
        <taxon>Cronartium</taxon>
    </lineage>
</organism>